<dbReference type="Proteomes" id="UP001055439">
    <property type="component" value="Chromosome 5"/>
</dbReference>
<accession>A0A9E7K1Y5</accession>
<gene>
    <name evidence="2" type="ORF">MUK42_20474</name>
</gene>
<protein>
    <submittedName>
        <fullName evidence="2">Histone deacetylase</fullName>
    </submittedName>
</protein>
<evidence type="ECO:0000256" key="1">
    <source>
        <dbReference type="SAM" id="MobiDB-lite"/>
    </source>
</evidence>
<feature type="region of interest" description="Disordered" evidence="1">
    <location>
        <begin position="47"/>
        <end position="71"/>
    </location>
</feature>
<evidence type="ECO:0000313" key="3">
    <source>
        <dbReference type="Proteomes" id="UP001055439"/>
    </source>
</evidence>
<name>A0A9E7K1Y5_9LILI</name>
<organism evidence="2 3">
    <name type="scientific">Musa troglodytarum</name>
    <name type="common">fe'i banana</name>
    <dbReference type="NCBI Taxonomy" id="320322"/>
    <lineage>
        <taxon>Eukaryota</taxon>
        <taxon>Viridiplantae</taxon>
        <taxon>Streptophyta</taxon>
        <taxon>Embryophyta</taxon>
        <taxon>Tracheophyta</taxon>
        <taxon>Spermatophyta</taxon>
        <taxon>Magnoliopsida</taxon>
        <taxon>Liliopsida</taxon>
        <taxon>Zingiberales</taxon>
        <taxon>Musaceae</taxon>
        <taxon>Musa</taxon>
    </lineage>
</organism>
<sequence length="71" mass="8228">MENSNARGLGIRRSLRRGWQPTSCRCQKNEIRTWKEEVMTGPEIYVIGQVDGSPPRVDARKMRSEPGRRRS</sequence>
<dbReference type="EMBL" id="CP097507">
    <property type="protein sequence ID" value="URE01579.1"/>
    <property type="molecule type" value="Genomic_DNA"/>
</dbReference>
<proteinExistence type="predicted"/>
<feature type="compositionally biased region" description="Basic and acidic residues" evidence="1">
    <location>
        <begin position="57"/>
        <end position="71"/>
    </location>
</feature>
<keyword evidence="3" id="KW-1185">Reference proteome</keyword>
<dbReference type="AlphaFoldDB" id="A0A9E7K1Y5"/>
<reference evidence="2" key="1">
    <citation type="submission" date="2022-05" db="EMBL/GenBank/DDBJ databases">
        <title>The Musa troglodytarum L. genome provides insights into the mechanism of non-climacteric behaviour and enrichment of carotenoids.</title>
        <authorList>
            <person name="Wang J."/>
        </authorList>
    </citation>
    <scope>NUCLEOTIDE SEQUENCE</scope>
    <source>
        <tissue evidence="2">Leaf</tissue>
    </source>
</reference>
<evidence type="ECO:0000313" key="2">
    <source>
        <dbReference type="EMBL" id="URE01579.1"/>
    </source>
</evidence>